<comment type="caution">
    <text evidence="1">The sequence shown here is derived from an EMBL/GenBank/DDBJ whole genome shotgun (WGS) entry which is preliminary data.</text>
</comment>
<evidence type="ECO:0000313" key="1">
    <source>
        <dbReference type="EMBL" id="KAH7131290.1"/>
    </source>
</evidence>
<dbReference type="EMBL" id="JAGMUV010000017">
    <property type="protein sequence ID" value="KAH7131290.1"/>
    <property type="molecule type" value="Genomic_DNA"/>
</dbReference>
<protein>
    <submittedName>
        <fullName evidence="1">Uncharacterized protein</fullName>
    </submittedName>
</protein>
<name>A0A9P9E4H5_9HYPO</name>
<sequence>MDKCWFVLPQTHYPPPQENSDNGGFGQTGPICLGHIIKDLRHLDQVINPGGPEPFPLDMPIYRTRPTDFEWEENKEQNFDIAATVDVPIGAAAGVTAKASLGLALKKTVGNYWQIDHLDTMIVQPTRAYINLCLASAPVAEFIESIKLGPTWSIFMITGLKIVRGNSSQKISHGRERGIRGGPGVGVAGIAEVTTDGGISSQHSISVSAKYTNDFVWAVRFSKIAKGLFVKDWRQKTFTKDATFSMDDSSTGMENIKEVLLDEGLLCSEIFAVDSGGSDDEIVVVPETIEQIA</sequence>
<evidence type="ECO:0000313" key="2">
    <source>
        <dbReference type="Proteomes" id="UP000738349"/>
    </source>
</evidence>
<organism evidence="1 2">
    <name type="scientific">Dactylonectria macrodidyma</name>
    <dbReference type="NCBI Taxonomy" id="307937"/>
    <lineage>
        <taxon>Eukaryota</taxon>
        <taxon>Fungi</taxon>
        <taxon>Dikarya</taxon>
        <taxon>Ascomycota</taxon>
        <taxon>Pezizomycotina</taxon>
        <taxon>Sordariomycetes</taxon>
        <taxon>Hypocreomycetidae</taxon>
        <taxon>Hypocreales</taxon>
        <taxon>Nectriaceae</taxon>
        <taxon>Dactylonectria</taxon>
    </lineage>
</organism>
<dbReference type="OrthoDB" id="4500473at2759"/>
<gene>
    <name evidence="1" type="ORF">EDB81DRAFT_871577</name>
</gene>
<accession>A0A9P9E4H5</accession>
<reference evidence="1" key="1">
    <citation type="journal article" date="2021" name="Nat. Commun.">
        <title>Genetic determinants of endophytism in the Arabidopsis root mycobiome.</title>
        <authorList>
            <person name="Mesny F."/>
            <person name="Miyauchi S."/>
            <person name="Thiergart T."/>
            <person name="Pickel B."/>
            <person name="Atanasova L."/>
            <person name="Karlsson M."/>
            <person name="Huettel B."/>
            <person name="Barry K.W."/>
            <person name="Haridas S."/>
            <person name="Chen C."/>
            <person name="Bauer D."/>
            <person name="Andreopoulos W."/>
            <person name="Pangilinan J."/>
            <person name="LaButti K."/>
            <person name="Riley R."/>
            <person name="Lipzen A."/>
            <person name="Clum A."/>
            <person name="Drula E."/>
            <person name="Henrissat B."/>
            <person name="Kohler A."/>
            <person name="Grigoriev I.V."/>
            <person name="Martin F.M."/>
            <person name="Hacquard S."/>
        </authorList>
    </citation>
    <scope>NUCLEOTIDE SEQUENCE</scope>
    <source>
        <strain evidence="1">MPI-CAGE-AT-0147</strain>
    </source>
</reference>
<keyword evidence="2" id="KW-1185">Reference proteome</keyword>
<proteinExistence type="predicted"/>
<dbReference type="Proteomes" id="UP000738349">
    <property type="component" value="Unassembled WGS sequence"/>
</dbReference>
<dbReference type="AlphaFoldDB" id="A0A9P9E4H5"/>